<feature type="transmembrane region" description="Helical" evidence="6">
    <location>
        <begin position="169"/>
        <end position="189"/>
    </location>
</feature>
<gene>
    <name evidence="8" type="ORF">DPMN_180258</name>
</gene>
<keyword evidence="4 6" id="KW-1133">Transmembrane helix</keyword>
<evidence type="ECO:0000256" key="6">
    <source>
        <dbReference type="SAM" id="Phobius"/>
    </source>
</evidence>
<comment type="similarity">
    <text evidence="2">Belongs to the IFI6/IFI27 family.</text>
</comment>
<name>A0A9D4EIU5_DREPO</name>
<keyword evidence="7" id="KW-0732">Signal</keyword>
<evidence type="ECO:0000256" key="7">
    <source>
        <dbReference type="SAM" id="SignalP"/>
    </source>
</evidence>
<evidence type="ECO:0000256" key="3">
    <source>
        <dbReference type="ARBA" id="ARBA00022692"/>
    </source>
</evidence>
<organism evidence="8 9">
    <name type="scientific">Dreissena polymorpha</name>
    <name type="common">Zebra mussel</name>
    <name type="synonym">Mytilus polymorpha</name>
    <dbReference type="NCBI Taxonomy" id="45954"/>
    <lineage>
        <taxon>Eukaryota</taxon>
        <taxon>Metazoa</taxon>
        <taxon>Spiralia</taxon>
        <taxon>Lophotrochozoa</taxon>
        <taxon>Mollusca</taxon>
        <taxon>Bivalvia</taxon>
        <taxon>Autobranchia</taxon>
        <taxon>Heteroconchia</taxon>
        <taxon>Euheterodonta</taxon>
        <taxon>Imparidentia</taxon>
        <taxon>Neoheterodontei</taxon>
        <taxon>Myida</taxon>
        <taxon>Dreissenoidea</taxon>
        <taxon>Dreissenidae</taxon>
        <taxon>Dreissena</taxon>
    </lineage>
</organism>
<dbReference type="InterPro" id="IPR038213">
    <property type="entry name" value="IFI6/IFI27-like_sf"/>
</dbReference>
<keyword evidence="9" id="KW-1185">Reference proteome</keyword>
<proteinExistence type="inferred from homology"/>
<comment type="subcellular location">
    <subcellularLocation>
        <location evidence="1">Membrane</location>
        <topology evidence="1">Multi-pass membrane protein</topology>
    </subcellularLocation>
</comment>
<dbReference type="Pfam" id="PF06140">
    <property type="entry name" value="Ifi-6-16"/>
    <property type="match status" value="1"/>
</dbReference>
<evidence type="ECO:0000256" key="1">
    <source>
        <dbReference type="ARBA" id="ARBA00004141"/>
    </source>
</evidence>
<evidence type="ECO:0008006" key="10">
    <source>
        <dbReference type="Google" id="ProtNLM"/>
    </source>
</evidence>
<reference evidence="8" key="2">
    <citation type="submission" date="2020-11" db="EMBL/GenBank/DDBJ databases">
        <authorList>
            <person name="McCartney M.A."/>
            <person name="Auch B."/>
            <person name="Kono T."/>
            <person name="Mallez S."/>
            <person name="Becker A."/>
            <person name="Gohl D.M."/>
            <person name="Silverstein K.A.T."/>
            <person name="Koren S."/>
            <person name="Bechman K.B."/>
            <person name="Herman A."/>
            <person name="Abrahante J.E."/>
            <person name="Garbe J."/>
        </authorList>
    </citation>
    <scope>NUCLEOTIDE SEQUENCE</scope>
    <source>
        <strain evidence="8">Duluth1</strain>
        <tissue evidence="8">Whole animal</tissue>
    </source>
</reference>
<evidence type="ECO:0000256" key="5">
    <source>
        <dbReference type="ARBA" id="ARBA00023136"/>
    </source>
</evidence>
<dbReference type="Proteomes" id="UP000828390">
    <property type="component" value="Unassembled WGS sequence"/>
</dbReference>
<dbReference type="GO" id="GO:0016020">
    <property type="term" value="C:membrane"/>
    <property type="evidence" value="ECO:0007669"/>
    <property type="project" value="UniProtKB-SubCell"/>
</dbReference>
<feature type="chain" id="PRO_5039086718" description="Sushi domain-containing protein" evidence="7">
    <location>
        <begin position="24"/>
        <end position="194"/>
    </location>
</feature>
<dbReference type="Gene3D" id="6.10.110.10">
    <property type="match status" value="1"/>
</dbReference>
<reference evidence="8" key="1">
    <citation type="journal article" date="2019" name="bioRxiv">
        <title>The Genome of the Zebra Mussel, Dreissena polymorpha: A Resource for Invasive Species Research.</title>
        <authorList>
            <person name="McCartney M.A."/>
            <person name="Auch B."/>
            <person name="Kono T."/>
            <person name="Mallez S."/>
            <person name="Zhang Y."/>
            <person name="Obille A."/>
            <person name="Becker A."/>
            <person name="Abrahante J.E."/>
            <person name="Garbe J."/>
            <person name="Badalamenti J.P."/>
            <person name="Herman A."/>
            <person name="Mangelson H."/>
            <person name="Liachko I."/>
            <person name="Sullivan S."/>
            <person name="Sone E.D."/>
            <person name="Koren S."/>
            <person name="Silverstein K.A.T."/>
            <person name="Beckman K.B."/>
            <person name="Gohl D.M."/>
        </authorList>
    </citation>
    <scope>NUCLEOTIDE SEQUENCE</scope>
    <source>
        <strain evidence="8">Duluth1</strain>
        <tissue evidence="8">Whole animal</tissue>
    </source>
</reference>
<evidence type="ECO:0000313" key="8">
    <source>
        <dbReference type="EMBL" id="KAH3778787.1"/>
    </source>
</evidence>
<comment type="caution">
    <text evidence="8">The sequence shown here is derived from an EMBL/GenBank/DDBJ whole genome shotgun (WGS) entry which is preliminary data.</text>
</comment>
<keyword evidence="5 6" id="KW-0472">Membrane</keyword>
<feature type="signal peptide" evidence="7">
    <location>
        <begin position="1"/>
        <end position="23"/>
    </location>
</feature>
<dbReference type="InterPro" id="IPR009311">
    <property type="entry name" value="IFI6/IFI27-like"/>
</dbReference>
<accession>A0A9D4EIU5</accession>
<dbReference type="AlphaFoldDB" id="A0A9D4EIU5"/>
<dbReference type="EMBL" id="JAIWYP010000009">
    <property type="protein sequence ID" value="KAH3778787.1"/>
    <property type="molecule type" value="Genomic_DNA"/>
</dbReference>
<sequence length="194" mass="20598">MDVNVLCVVVLFMLVSFHRLSFSLPDTLENSASLEMKTSADCPATTDSTHGQWSESVKDGAIECELRCDGGYEPNTCNVLMKTGNGTWDKQVPNCVKEPWTHTIWGKLILSVVAGVGGVVAVPLCLCLIGFTCSGVRGGSCAAYTQTPDTEAGSCFACCQSTGAKGCTAWFLVPFIVVFTVTCVLLFVLSSAKC</sequence>
<dbReference type="OrthoDB" id="6427464at2759"/>
<keyword evidence="3 6" id="KW-0812">Transmembrane</keyword>
<evidence type="ECO:0000256" key="2">
    <source>
        <dbReference type="ARBA" id="ARBA00007262"/>
    </source>
</evidence>
<evidence type="ECO:0000256" key="4">
    <source>
        <dbReference type="ARBA" id="ARBA00022989"/>
    </source>
</evidence>
<protein>
    <recommendedName>
        <fullName evidence="10">Sushi domain-containing protein</fullName>
    </recommendedName>
</protein>
<evidence type="ECO:0000313" key="9">
    <source>
        <dbReference type="Proteomes" id="UP000828390"/>
    </source>
</evidence>